<dbReference type="GO" id="GO:0003676">
    <property type="term" value="F:nucleic acid binding"/>
    <property type="evidence" value="ECO:0007669"/>
    <property type="project" value="InterPro"/>
</dbReference>
<gene>
    <name evidence="1" type="ORF">TMI583_LOCUS20114</name>
</gene>
<dbReference type="EMBL" id="CAJOBA010014536">
    <property type="protein sequence ID" value="CAF3884236.1"/>
    <property type="molecule type" value="Genomic_DNA"/>
</dbReference>
<dbReference type="InterPro" id="IPR036397">
    <property type="entry name" value="RNaseH_sf"/>
</dbReference>
<evidence type="ECO:0000313" key="2">
    <source>
        <dbReference type="Proteomes" id="UP000682733"/>
    </source>
</evidence>
<dbReference type="Proteomes" id="UP000682733">
    <property type="component" value="Unassembled WGS sequence"/>
</dbReference>
<evidence type="ECO:0008006" key="3">
    <source>
        <dbReference type="Google" id="ProtNLM"/>
    </source>
</evidence>
<proteinExistence type="predicted"/>
<protein>
    <recommendedName>
        <fullName evidence="3">Tc1-like transposase DDE domain-containing protein</fullName>
    </recommendedName>
</protein>
<dbReference type="Gene3D" id="3.30.420.10">
    <property type="entry name" value="Ribonuclease H-like superfamily/Ribonuclease H"/>
    <property type="match status" value="1"/>
</dbReference>
<dbReference type="AlphaFoldDB" id="A0A8S2L3E4"/>
<reference evidence="1" key="1">
    <citation type="submission" date="2021-02" db="EMBL/GenBank/DDBJ databases">
        <authorList>
            <person name="Nowell W R."/>
        </authorList>
    </citation>
    <scope>NUCLEOTIDE SEQUENCE</scope>
</reference>
<evidence type="ECO:0000313" key="1">
    <source>
        <dbReference type="EMBL" id="CAF3884236.1"/>
    </source>
</evidence>
<name>A0A8S2L3E4_9BILA</name>
<organism evidence="1 2">
    <name type="scientific">Didymodactylos carnosus</name>
    <dbReference type="NCBI Taxonomy" id="1234261"/>
    <lineage>
        <taxon>Eukaryota</taxon>
        <taxon>Metazoa</taxon>
        <taxon>Spiralia</taxon>
        <taxon>Gnathifera</taxon>
        <taxon>Rotifera</taxon>
        <taxon>Eurotatoria</taxon>
        <taxon>Bdelloidea</taxon>
        <taxon>Philodinida</taxon>
        <taxon>Philodinidae</taxon>
        <taxon>Didymodactylos</taxon>
    </lineage>
</organism>
<accession>A0A8S2L3E4</accession>
<comment type="caution">
    <text evidence="1">The sequence shown here is derived from an EMBL/GenBank/DDBJ whole genome shotgun (WGS) entry which is preliminary data.</text>
</comment>
<sequence length="71" mass="8173">MTTLVILDKGSVDHVKYIERVLLVAKKCGDEMMGNDRILQQDNAPAHKDSETQQWCRDKFTIIYSTRALAY</sequence>